<proteinExistence type="predicted"/>
<dbReference type="EnsemblMetazoa" id="AEPI003268-RA">
    <property type="protein sequence ID" value="AEPI003268-PA"/>
    <property type="gene ID" value="AEPI003268"/>
</dbReference>
<evidence type="ECO:0000313" key="3">
    <source>
        <dbReference type="Proteomes" id="UP000075885"/>
    </source>
</evidence>
<organism evidence="2 3">
    <name type="scientific">Anopheles epiroticus</name>
    <dbReference type="NCBI Taxonomy" id="199890"/>
    <lineage>
        <taxon>Eukaryota</taxon>
        <taxon>Metazoa</taxon>
        <taxon>Ecdysozoa</taxon>
        <taxon>Arthropoda</taxon>
        <taxon>Hexapoda</taxon>
        <taxon>Insecta</taxon>
        <taxon>Pterygota</taxon>
        <taxon>Neoptera</taxon>
        <taxon>Endopterygota</taxon>
        <taxon>Diptera</taxon>
        <taxon>Nematocera</taxon>
        <taxon>Culicoidea</taxon>
        <taxon>Culicidae</taxon>
        <taxon>Anophelinae</taxon>
        <taxon>Anopheles</taxon>
    </lineage>
</organism>
<evidence type="ECO:0000256" key="1">
    <source>
        <dbReference type="SAM" id="Phobius"/>
    </source>
</evidence>
<dbReference type="NCBIfam" id="TIGR01443">
    <property type="entry name" value="intein_Cterm"/>
    <property type="match status" value="1"/>
</dbReference>
<evidence type="ECO:0000313" key="2">
    <source>
        <dbReference type="EnsemblMetazoa" id="AEPI003268-PA"/>
    </source>
</evidence>
<dbReference type="InterPro" id="IPR030934">
    <property type="entry name" value="Intein_C"/>
</dbReference>
<dbReference type="STRING" id="199890.A0A182P8L5"/>
<sequence length="89" mass="10482">MVLSALGNFIHHFYLLLYYTFRVTTIIGSLLYDTIVKVTHSVYWCAQNVTVFFRIVYEDNHNLIRDANAIITGTSTYFYRIFVFVVEQT</sequence>
<accession>A0A182P8L5</accession>
<dbReference type="Proteomes" id="UP000075885">
    <property type="component" value="Unassembled WGS sequence"/>
</dbReference>
<name>A0A182P8L5_9DIPT</name>
<keyword evidence="1" id="KW-0472">Membrane</keyword>
<dbReference type="AlphaFoldDB" id="A0A182P8L5"/>
<keyword evidence="1" id="KW-1133">Transmembrane helix</keyword>
<protein>
    <submittedName>
        <fullName evidence="2">Uncharacterized protein</fullName>
    </submittedName>
</protein>
<keyword evidence="1" id="KW-0812">Transmembrane</keyword>
<dbReference type="VEuPathDB" id="VectorBase:AEPI003268"/>
<reference evidence="2" key="2">
    <citation type="submission" date="2020-05" db="UniProtKB">
        <authorList>
            <consortium name="EnsemblMetazoa"/>
        </authorList>
    </citation>
    <scope>IDENTIFICATION</scope>
    <source>
        <strain evidence="2">Epiroticus2</strain>
    </source>
</reference>
<feature type="transmembrane region" description="Helical" evidence="1">
    <location>
        <begin position="12"/>
        <end position="32"/>
    </location>
</feature>
<reference evidence="3" key="1">
    <citation type="submission" date="2013-03" db="EMBL/GenBank/DDBJ databases">
        <title>The Genome Sequence of Anopheles epiroticus epiroticus2.</title>
        <authorList>
            <consortium name="The Broad Institute Genomics Platform"/>
            <person name="Neafsey D.E."/>
            <person name="Howell P."/>
            <person name="Walker B."/>
            <person name="Young S.K."/>
            <person name="Zeng Q."/>
            <person name="Gargeya S."/>
            <person name="Fitzgerald M."/>
            <person name="Haas B."/>
            <person name="Abouelleil A."/>
            <person name="Allen A.W."/>
            <person name="Alvarado L."/>
            <person name="Arachchi H.M."/>
            <person name="Berlin A.M."/>
            <person name="Chapman S.B."/>
            <person name="Gainer-Dewar J."/>
            <person name="Goldberg J."/>
            <person name="Griggs A."/>
            <person name="Gujja S."/>
            <person name="Hansen M."/>
            <person name="Howarth C."/>
            <person name="Imamovic A."/>
            <person name="Ireland A."/>
            <person name="Larimer J."/>
            <person name="McCowan C."/>
            <person name="Murphy C."/>
            <person name="Pearson M."/>
            <person name="Poon T.W."/>
            <person name="Priest M."/>
            <person name="Roberts A."/>
            <person name="Saif S."/>
            <person name="Shea T."/>
            <person name="Sisk P."/>
            <person name="Sykes S."/>
            <person name="Wortman J."/>
            <person name="Nusbaum C."/>
            <person name="Birren B."/>
        </authorList>
    </citation>
    <scope>NUCLEOTIDE SEQUENCE [LARGE SCALE GENOMIC DNA]</scope>
    <source>
        <strain evidence="3">Epiroticus2</strain>
    </source>
</reference>
<keyword evidence="3" id="KW-1185">Reference proteome</keyword>